<dbReference type="OrthoDB" id="5817941at2759"/>
<accession>A0A016VXS9</accession>
<evidence type="ECO:0000313" key="3">
    <source>
        <dbReference type="Proteomes" id="UP000024635"/>
    </source>
</evidence>
<dbReference type="EMBL" id="JARK01001339">
    <property type="protein sequence ID" value="EYC31842.1"/>
    <property type="molecule type" value="Genomic_DNA"/>
</dbReference>
<protein>
    <submittedName>
        <fullName evidence="2">Uncharacterized protein</fullName>
    </submittedName>
</protein>
<gene>
    <name evidence="2" type="primary">Acey_s0003.g1266</name>
    <name evidence="2" type="ORF">Y032_0003g1266</name>
</gene>
<evidence type="ECO:0000313" key="2">
    <source>
        <dbReference type="EMBL" id="EYC31842.1"/>
    </source>
</evidence>
<reference evidence="3" key="1">
    <citation type="journal article" date="2015" name="Nat. Genet.">
        <title>The genome and transcriptome of the zoonotic hookworm Ancylostoma ceylanicum identify infection-specific gene families.</title>
        <authorList>
            <person name="Schwarz E.M."/>
            <person name="Hu Y."/>
            <person name="Antoshechkin I."/>
            <person name="Miller M.M."/>
            <person name="Sternberg P.W."/>
            <person name="Aroian R.V."/>
        </authorList>
    </citation>
    <scope>NUCLEOTIDE SEQUENCE</scope>
    <source>
        <strain evidence="3">HY135</strain>
    </source>
</reference>
<keyword evidence="1" id="KW-1133">Transmembrane helix</keyword>
<comment type="caution">
    <text evidence="2">The sequence shown here is derived from an EMBL/GenBank/DDBJ whole genome shotgun (WGS) entry which is preliminary data.</text>
</comment>
<feature type="transmembrane region" description="Helical" evidence="1">
    <location>
        <begin position="126"/>
        <end position="150"/>
    </location>
</feature>
<proteinExistence type="predicted"/>
<evidence type="ECO:0000256" key="1">
    <source>
        <dbReference type="SAM" id="Phobius"/>
    </source>
</evidence>
<sequence length="170" mass="19295">MFSFLCSSGETMTLTTCRYRLNDLTILYIFTHSLSRCSSHVKSVEILNEHADPVKRVLIFRSEAWMDYRPGVLSGRQIYWCPDGQGHLPYCPSPSDSDENIYCCQFFTFGGDTFPSCCRFPIYTGVVYALVISAVLLFLCSDAVFVLLVLAEQLIKCEEAESTTSTEWLF</sequence>
<organism evidence="2 3">
    <name type="scientific">Ancylostoma ceylanicum</name>
    <dbReference type="NCBI Taxonomy" id="53326"/>
    <lineage>
        <taxon>Eukaryota</taxon>
        <taxon>Metazoa</taxon>
        <taxon>Ecdysozoa</taxon>
        <taxon>Nematoda</taxon>
        <taxon>Chromadorea</taxon>
        <taxon>Rhabditida</taxon>
        <taxon>Rhabditina</taxon>
        <taxon>Rhabditomorpha</taxon>
        <taxon>Strongyloidea</taxon>
        <taxon>Ancylostomatidae</taxon>
        <taxon>Ancylostomatinae</taxon>
        <taxon>Ancylostoma</taxon>
    </lineage>
</organism>
<name>A0A016VXS9_9BILA</name>
<keyword evidence="3" id="KW-1185">Reference proteome</keyword>
<keyword evidence="1" id="KW-0472">Membrane</keyword>
<dbReference type="Proteomes" id="UP000024635">
    <property type="component" value="Unassembled WGS sequence"/>
</dbReference>
<dbReference type="AlphaFoldDB" id="A0A016VXS9"/>
<keyword evidence="1" id="KW-0812">Transmembrane</keyword>